<reference evidence="1 2" key="1">
    <citation type="submission" date="2016-10" db="EMBL/GenBank/DDBJ databases">
        <authorList>
            <person name="Varghese N."/>
            <person name="Submissions S."/>
        </authorList>
    </citation>
    <scope>NUCLEOTIDE SEQUENCE [LARGE SCALE GENOMIC DNA]</scope>
    <source>
        <strain evidence="1 2">Gm-149</strain>
    </source>
</reference>
<organism evidence="1 2">
    <name type="scientific">Flavobacterium glycines</name>
    <dbReference type="NCBI Taxonomy" id="551990"/>
    <lineage>
        <taxon>Bacteria</taxon>
        <taxon>Pseudomonadati</taxon>
        <taxon>Bacteroidota</taxon>
        <taxon>Flavobacteriia</taxon>
        <taxon>Flavobacteriales</taxon>
        <taxon>Flavobacteriaceae</taxon>
        <taxon>Flavobacterium</taxon>
    </lineage>
</organism>
<dbReference type="EMBL" id="FNEO01000002">
    <property type="protein sequence ID" value="SDJ26056.1"/>
    <property type="molecule type" value="Genomic_DNA"/>
</dbReference>
<sequence>TLAVIFSPHRHDTDNKKYITDYFSNAFIKRSNFRFYRKVESTMEKNGFNINGFSIYNTGNKKN</sequence>
<comment type="caution">
    <text evidence="1">The sequence shown here is derived from an EMBL/GenBank/DDBJ whole genome shotgun (WGS) entry which is preliminary data.</text>
</comment>
<name>A0A1G8SA04_9FLAO</name>
<proteinExistence type="predicted"/>
<keyword evidence="2" id="KW-1185">Reference proteome</keyword>
<dbReference type="Proteomes" id="UP000182367">
    <property type="component" value="Unassembled WGS sequence"/>
</dbReference>
<feature type="non-terminal residue" evidence="1">
    <location>
        <position position="1"/>
    </location>
</feature>
<evidence type="ECO:0000313" key="2">
    <source>
        <dbReference type="Proteomes" id="UP000182367"/>
    </source>
</evidence>
<accession>A0A1G8SA04</accession>
<gene>
    <name evidence="1" type="ORF">SAMN05192550_1744</name>
</gene>
<protein>
    <submittedName>
        <fullName evidence="1">Uncharacterized protein</fullName>
    </submittedName>
</protein>
<evidence type="ECO:0000313" key="1">
    <source>
        <dbReference type="EMBL" id="SDJ26056.1"/>
    </source>
</evidence>